<keyword evidence="6 10" id="KW-1133">Transmembrane helix</keyword>
<gene>
    <name evidence="16" type="primary">mscK</name>
    <name evidence="16" type="ORF">HX099_02785</name>
</gene>
<evidence type="ECO:0000256" key="4">
    <source>
        <dbReference type="ARBA" id="ARBA00022692"/>
    </source>
</evidence>
<keyword evidence="7 10" id="KW-0472">Membrane</keyword>
<keyword evidence="8" id="KW-0175">Coiled coil</keyword>
<evidence type="ECO:0000256" key="6">
    <source>
        <dbReference type="ARBA" id="ARBA00022989"/>
    </source>
</evidence>
<feature type="transmembrane region" description="Helical" evidence="10">
    <location>
        <begin position="914"/>
        <end position="941"/>
    </location>
</feature>
<comment type="subcellular location">
    <subcellularLocation>
        <location evidence="1">Cell membrane</location>
        <topology evidence="1">Multi-pass membrane protein</topology>
    </subcellularLocation>
</comment>
<sequence>MALQQSTHFNSSYPWLRRCWLIALIFCLGCCTLLLQPTVQAAELSAEQVQQELDDLDSRKLTETEHAAVQQLLEQTLSWLKTRDDYVRAQQQLSQQLATAPEQIRQAEQALQRFVPQSAERFAEAHSNQSIAELEQALEQTNQQLNALQKQLSDANSLVITTQTRPERAQAEVTTIQARIQEINTQLKAKEAAKTSSPERQELLQAELQAIQEQSKLRRAELDANNQLQELGSVQRDLYRAQLTEVEQQVAVLQELVNTHRQRESQQAVEELSLEISQAGTDTLLVREGRLNLQLSDYLLMVTERRNDLTQRNLKVRQQLETVQQTDQALEEQISVLQGSLLLAKILYQQQQALPSVSFDRTLAEQIADMRLYQFELRQFREKIREPERYVDKLLGVTSDPSENAELRGKLLDTIKTRNQLLDKLSKELNALLSEAINLQLNQKQLKSLSDSLRATLAEQMFWIPSNKPLDASWLQHFPENALKQLEHLPLQAAWQGVWQAWVAMPLLFIGLAAVVVVLLALRPKLNAYVKKSNQDIGHFRLDGQLHTPKALLITMLYALPVSLLLAGAGWGLGYQAEGVNRYLGEALLVMAQVWLVFSTLARILKPHGIAEVHFRWLPSENTFARKQVRGLLVVMLMMLPVVIVAQYQPAILSEDVLGLSTMLVGLVLLSVVMTRLILHSYRGSAPNAFKRFLGLVVAMAPLGLVIATSLGYYYTSLKLTGRLFGTLSLFVVWLVLEATVVRGLAVAARRLAWQRSVNSKVNQPHESSEVPEVVAEPQLDISQINEQSLRLARLILWGGFFISLYWLWSDLLSVFTYLDNISLYQNTSGSGDAAVTEVVSLRDGINALLFAAVTFILARNLPGLLEVMLLSRMKLAQGSSYATTTLLSYCIVATGTVATLASLGVSWDKLQWLVAALSLGLGFGLQEIFANFVSGIIILFERPVRIGDLVTIRNISGTVSRIRIRATTITDFDRKELIIPNKVFVTDQLINWSLSDTVTRLVVKIGLAYETDLVLARKLMQQVLQENQRVLRDPEPGIYFTGISASTFDYELRYYVRDLGDRSSSMDEILTRLVLVFRDNAIDMAFNQLDVFIKNQHSETETHLASTQLATDAAGSPASEPPRTGQSRA</sequence>
<feature type="transmembrane region" description="Helical" evidence="10">
    <location>
        <begin position="792"/>
        <end position="809"/>
    </location>
</feature>
<feature type="domain" description="Mechanosensitive ion channel MscS C-terminal" evidence="14">
    <location>
        <begin position="1003"/>
        <end position="1083"/>
    </location>
</feature>
<feature type="transmembrane region" description="Helical" evidence="10">
    <location>
        <begin position="693"/>
        <end position="715"/>
    </location>
</feature>
<name>A0AAW7DRG4_9GAMM</name>
<dbReference type="GO" id="GO:0005886">
    <property type="term" value="C:plasma membrane"/>
    <property type="evidence" value="ECO:0007669"/>
    <property type="project" value="UniProtKB-SubCell"/>
</dbReference>
<feature type="transmembrane region" description="Helical" evidence="10">
    <location>
        <begin position="499"/>
        <end position="522"/>
    </location>
</feature>
<dbReference type="Gene3D" id="3.30.70.100">
    <property type="match status" value="1"/>
</dbReference>
<dbReference type="SUPFAM" id="SSF82861">
    <property type="entry name" value="Mechanosensitive channel protein MscS (YggB), transmembrane region"/>
    <property type="match status" value="1"/>
</dbReference>
<evidence type="ECO:0000256" key="5">
    <source>
        <dbReference type="ARBA" id="ARBA00022729"/>
    </source>
</evidence>
<feature type="domain" description="Mechanosensitive ion channel MscS" evidence="11">
    <location>
        <begin position="929"/>
        <end position="994"/>
    </location>
</feature>
<dbReference type="InterPro" id="IPR049278">
    <property type="entry name" value="MS_channel_C"/>
</dbReference>
<keyword evidence="5" id="KW-0732">Signal</keyword>
<feature type="transmembrane region" description="Helical" evidence="10">
    <location>
        <begin position="583"/>
        <end position="605"/>
    </location>
</feature>
<dbReference type="PROSITE" id="PS01246">
    <property type="entry name" value="UPF0003"/>
    <property type="match status" value="1"/>
</dbReference>
<dbReference type="Pfam" id="PF21082">
    <property type="entry name" value="MS_channel_3rd"/>
    <property type="match status" value="1"/>
</dbReference>
<evidence type="ECO:0000313" key="16">
    <source>
        <dbReference type="EMBL" id="MDM1695593.1"/>
    </source>
</evidence>
<dbReference type="Gene3D" id="2.30.30.60">
    <property type="match status" value="1"/>
</dbReference>
<feature type="transmembrane region" description="Helical" evidence="10">
    <location>
        <begin position="551"/>
        <end position="571"/>
    </location>
</feature>
<dbReference type="InterPro" id="IPR006686">
    <property type="entry name" value="MscS_channel_CS"/>
</dbReference>
<dbReference type="Pfam" id="PF21088">
    <property type="entry name" value="MS_channel_1st"/>
    <property type="match status" value="1"/>
</dbReference>
<proteinExistence type="inferred from homology"/>
<dbReference type="Pfam" id="PF00924">
    <property type="entry name" value="MS_channel_2nd"/>
    <property type="match status" value="1"/>
</dbReference>
<dbReference type="FunFam" id="1.10.287.1260:FF:000002">
    <property type="entry name" value="Potassium efflux system KefA"/>
    <property type="match status" value="1"/>
</dbReference>
<evidence type="ECO:0000256" key="1">
    <source>
        <dbReference type="ARBA" id="ARBA00004651"/>
    </source>
</evidence>
<evidence type="ECO:0000259" key="11">
    <source>
        <dbReference type="Pfam" id="PF00924"/>
    </source>
</evidence>
<dbReference type="Pfam" id="PF12794">
    <property type="entry name" value="MscS_TM"/>
    <property type="match status" value="1"/>
</dbReference>
<evidence type="ECO:0000256" key="2">
    <source>
        <dbReference type="ARBA" id="ARBA00008017"/>
    </source>
</evidence>
<dbReference type="InterPro" id="IPR010920">
    <property type="entry name" value="LSM_dom_sf"/>
</dbReference>
<keyword evidence="4 10" id="KW-0812">Transmembrane</keyword>
<keyword evidence="3" id="KW-1003">Cell membrane</keyword>
<comment type="similarity">
    <text evidence="2">Belongs to the MscS (TC 1.A.23) family.</text>
</comment>
<feature type="transmembrane region" description="Helical" evidence="10">
    <location>
        <begin position="660"/>
        <end position="681"/>
    </location>
</feature>
<dbReference type="EMBL" id="JACANB010000001">
    <property type="protein sequence ID" value="MDM1695593.1"/>
    <property type="molecule type" value="Genomic_DNA"/>
</dbReference>
<dbReference type="GO" id="GO:0009992">
    <property type="term" value="P:intracellular water homeostasis"/>
    <property type="evidence" value="ECO:0007669"/>
    <property type="project" value="TreeGrafter"/>
</dbReference>
<dbReference type="InterPro" id="IPR052702">
    <property type="entry name" value="MscS-like_channel"/>
</dbReference>
<feature type="domain" description="Mechanosensitive ion channel transmembrane helices 2/3" evidence="15">
    <location>
        <begin position="886"/>
        <end position="927"/>
    </location>
</feature>
<dbReference type="AlphaFoldDB" id="A0AAW7DRG4"/>
<dbReference type="Gene3D" id="1.10.287.1260">
    <property type="match status" value="1"/>
</dbReference>
<dbReference type="Pfam" id="PF12795">
    <property type="entry name" value="MscS_porin"/>
    <property type="match status" value="1"/>
</dbReference>
<dbReference type="InterPro" id="IPR011014">
    <property type="entry name" value="MscS_channel_TM-2"/>
</dbReference>
<feature type="region of interest" description="Disordered" evidence="9">
    <location>
        <begin position="1104"/>
        <end position="1130"/>
    </location>
</feature>
<feature type="domain" description="Mechanosensitive ion channel inner membrane" evidence="12">
    <location>
        <begin position="506"/>
        <end position="825"/>
    </location>
</feature>
<dbReference type="GO" id="GO:0008381">
    <property type="term" value="F:mechanosensitive monoatomic ion channel activity"/>
    <property type="evidence" value="ECO:0007669"/>
    <property type="project" value="UniProtKB-ARBA"/>
</dbReference>
<comment type="caution">
    <text evidence="16">The sequence shown here is derived from an EMBL/GenBank/DDBJ whole genome shotgun (WGS) entry which is preliminary data.</text>
</comment>
<evidence type="ECO:0000256" key="9">
    <source>
        <dbReference type="SAM" id="MobiDB-lite"/>
    </source>
</evidence>
<feature type="coiled-coil region" evidence="8">
    <location>
        <begin position="124"/>
        <end position="263"/>
    </location>
</feature>
<dbReference type="RefSeq" id="WP_286593103.1">
    <property type="nucleotide sequence ID" value="NZ_JACANB010000001.1"/>
</dbReference>
<dbReference type="InterPro" id="IPR024393">
    <property type="entry name" value="MscS_porin"/>
</dbReference>
<evidence type="ECO:0000256" key="10">
    <source>
        <dbReference type="SAM" id="Phobius"/>
    </source>
</evidence>
<feature type="transmembrane region" description="Helical" evidence="10">
    <location>
        <begin position="629"/>
        <end position="648"/>
    </location>
</feature>
<dbReference type="SUPFAM" id="SSF50182">
    <property type="entry name" value="Sm-like ribonucleoproteins"/>
    <property type="match status" value="1"/>
</dbReference>
<dbReference type="InterPro" id="IPR025692">
    <property type="entry name" value="MscS_IM_dom1"/>
</dbReference>
<dbReference type="InterPro" id="IPR006685">
    <property type="entry name" value="MscS_channel_2nd"/>
</dbReference>
<feature type="transmembrane region" description="Helical" evidence="10">
    <location>
        <begin position="846"/>
        <end position="866"/>
    </location>
</feature>
<feature type="domain" description="Mechanosensitive ion channel MscS porin" evidence="13">
    <location>
        <begin position="52"/>
        <end position="283"/>
    </location>
</feature>
<dbReference type="InterPro" id="IPR011066">
    <property type="entry name" value="MscS_channel_C_sf"/>
</dbReference>
<dbReference type="InterPro" id="IPR023408">
    <property type="entry name" value="MscS_beta-dom_sf"/>
</dbReference>
<protein>
    <submittedName>
        <fullName evidence="16">Mechanosensitive channel MscK</fullName>
    </submittedName>
</protein>
<dbReference type="PANTHER" id="PTHR30347:SF1">
    <property type="entry name" value="MECHANOSENSITIVE CHANNEL MSCK"/>
    <property type="match status" value="1"/>
</dbReference>
<evidence type="ECO:0000313" key="17">
    <source>
        <dbReference type="Proteomes" id="UP001173465"/>
    </source>
</evidence>
<evidence type="ECO:0000256" key="7">
    <source>
        <dbReference type="ARBA" id="ARBA00023136"/>
    </source>
</evidence>
<dbReference type="SUPFAM" id="SSF82689">
    <property type="entry name" value="Mechanosensitive channel protein MscS (YggB), C-terminal domain"/>
    <property type="match status" value="1"/>
</dbReference>
<dbReference type="PANTHER" id="PTHR30347">
    <property type="entry name" value="POTASSIUM CHANNEL RELATED"/>
    <property type="match status" value="1"/>
</dbReference>
<reference evidence="16" key="1">
    <citation type="submission" date="2020-06" db="EMBL/GenBank/DDBJ databases">
        <authorList>
            <person name="Dong N."/>
        </authorList>
    </citation>
    <scope>NUCLEOTIDE SEQUENCE</scope>
    <source>
        <strain evidence="16">DF46-2-2</strain>
    </source>
</reference>
<evidence type="ECO:0000259" key="15">
    <source>
        <dbReference type="Pfam" id="PF21088"/>
    </source>
</evidence>
<evidence type="ECO:0000256" key="3">
    <source>
        <dbReference type="ARBA" id="ARBA00022475"/>
    </source>
</evidence>
<evidence type="ECO:0000259" key="14">
    <source>
        <dbReference type="Pfam" id="PF21082"/>
    </source>
</evidence>
<evidence type="ECO:0000259" key="13">
    <source>
        <dbReference type="Pfam" id="PF12795"/>
    </source>
</evidence>
<feature type="transmembrane region" description="Helical" evidence="10">
    <location>
        <begin position="727"/>
        <end position="746"/>
    </location>
</feature>
<evidence type="ECO:0000256" key="8">
    <source>
        <dbReference type="SAM" id="Coils"/>
    </source>
</evidence>
<accession>A0AAW7DRG4</accession>
<feature type="coiled-coil region" evidence="8">
    <location>
        <begin position="306"/>
        <end position="333"/>
    </location>
</feature>
<dbReference type="Proteomes" id="UP001173465">
    <property type="component" value="Unassembled WGS sequence"/>
</dbReference>
<dbReference type="InterPro" id="IPR049142">
    <property type="entry name" value="MS_channel_1st"/>
</dbReference>
<evidence type="ECO:0000259" key="12">
    <source>
        <dbReference type="Pfam" id="PF12794"/>
    </source>
</evidence>
<organism evidence="16 17">
    <name type="scientific">Thiopseudomonas alkaliphila</name>
    <dbReference type="NCBI Taxonomy" id="1697053"/>
    <lineage>
        <taxon>Bacteria</taxon>
        <taxon>Pseudomonadati</taxon>
        <taxon>Pseudomonadota</taxon>
        <taxon>Gammaproteobacteria</taxon>
        <taxon>Pseudomonadales</taxon>
        <taxon>Pseudomonadaceae</taxon>
        <taxon>Thiopseudomonas</taxon>
    </lineage>
</organism>
<dbReference type="NCBIfam" id="NF008438">
    <property type="entry name" value="PRK11281.1"/>
    <property type="match status" value="1"/>
</dbReference>
<feature type="coiled-coil region" evidence="8">
    <location>
        <begin position="415"/>
        <end position="442"/>
    </location>
</feature>
<feature type="transmembrane region" description="Helical" evidence="10">
    <location>
        <begin position="887"/>
        <end position="908"/>
    </location>
</feature>
<reference evidence="16" key="2">
    <citation type="journal article" date="2022" name="Sci. Total Environ.">
        <title>Prevalence, transmission, and molecular epidemiology of tet(X)-positive bacteria among humans, animals, and environmental niches in China: An epidemiological, and genomic-based study.</title>
        <authorList>
            <person name="Dong N."/>
            <person name="Zeng Y."/>
            <person name="Cai C."/>
            <person name="Sun C."/>
            <person name="Lu J."/>
            <person name="Liu C."/>
            <person name="Zhou H."/>
            <person name="Sun Q."/>
            <person name="Shu L."/>
            <person name="Wang H."/>
            <person name="Wang Y."/>
            <person name="Wang S."/>
            <person name="Wu C."/>
            <person name="Chan E.W."/>
            <person name="Chen G."/>
            <person name="Shen Z."/>
            <person name="Chen S."/>
            <person name="Zhang R."/>
        </authorList>
    </citation>
    <scope>NUCLEOTIDE SEQUENCE</scope>
    <source>
        <strain evidence="16">DF46-2-2</strain>
    </source>
</reference>